<evidence type="ECO:0000256" key="1">
    <source>
        <dbReference type="ARBA" id="ARBA00023254"/>
    </source>
</evidence>
<gene>
    <name evidence="3" type="primary">SPO22</name>
    <name evidence="3" type="ORF">NW762_007029</name>
</gene>
<keyword evidence="1" id="KW-0469">Meiosis</keyword>
<name>A0A9W8S0X1_9HYPO</name>
<dbReference type="SUPFAM" id="SSF48452">
    <property type="entry name" value="TPR-like"/>
    <property type="match status" value="1"/>
</dbReference>
<dbReference type="EMBL" id="JAOQAZ010000012">
    <property type="protein sequence ID" value="KAJ4261598.1"/>
    <property type="molecule type" value="Genomic_DNA"/>
</dbReference>
<dbReference type="Pfam" id="PF08631">
    <property type="entry name" value="SPO22"/>
    <property type="match status" value="1"/>
</dbReference>
<reference evidence="3" key="1">
    <citation type="submission" date="2022-09" db="EMBL/GenBank/DDBJ databases">
        <title>Fusarium specimens isolated from Avocado Roots.</title>
        <authorList>
            <person name="Stajich J."/>
            <person name="Roper C."/>
            <person name="Heimlech-Rivalta G."/>
        </authorList>
    </citation>
    <scope>NUCLEOTIDE SEQUENCE</scope>
    <source>
        <strain evidence="3">CF00136</strain>
    </source>
</reference>
<dbReference type="AlphaFoldDB" id="A0A9W8S0X1"/>
<organism evidence="3 4">
    <name type="scientific">Fusarium torreyae</name>
    <dbReference type="NCBI Taxonomy" id="1237075"/>
    <lineage>
        <taxon>Eukaryota</taxon>
        <taxon>Fungi</taxon>
        <taxon>Dikarya</taxon>
        <taxon>Ascomycota</taxon>
        <taxon>Pezizomycotina</taxon>
        <taxon>Sordariomycetes</taxon>
        <taxon>Hypocreomycetidae</taxon>
        <taxon>Hypocreales</taxon>
        <taxon>Nectriaceae</taxon>
        <taxon>Fusarium</taxon>
    </lineage>
</organism>
<keyword evidence="4" id="KW-1185">Reference proteome</keyword>
<evidence type="ECO:0000256" key="2">
    <source>
        <dbReference type="ARBA" id="ARBA00031845"/>
    </source>
</evidence>
<evidence type="ECO:0000313" key="4">
    <source>
        <dbReference type="Proteomes" id="UP001152049"/>
    </source>
</evidence>
<dbReference type="PANTHER" id="PTHR40375">
    <property type="entry name" value="SPORULATION-SPECIFIC PROTEIN 22"/>
    <property type="match status" value="1"/>
</dbReference>
<dbReference type="Proteomes" id="UP001152049">
    <property type="component" value="Unassembled WGS sequence"/>
</dbReference>
<proteinExistence type="predicted"/>
<dbReference type="GO" id="GO:0090173">
    <property type="term" value="P:regulation of synaptonemal complex assembly"/>
    <property type="evidence" value="ECO:0007669"/>
    <property type="project" value="InterPro"/>
</dbReference>
<dbReference type="InterPro" id="IPR013940">
    <property type="entry name" value="Spo22/ZIP4/TEX11"/>
</dbReference>
<evidence type="ECO:0000313" key="3">
    <source>
        <dbReference type="EMBL" id="KAJ4261598.1"/>
    </source>
</evidence>
<dbReference type="InterPro" id="IPR039057">
    <property type="entry name" value="Spo22/ZIP4"/>
</dbReference>
<dbReference type="GO" id="GO:0051321">
    <property type="term" value="P:meiotic cell cycle"/>
    <property type="evidence" value="ECO:0007669"/>
    <property type="project" value="UniProtKB-KW"/>
</dbReference>
<comment type="caution">
    <text evidence="3">The sequence shown here is derived from an EMBL/GenBank/DDBJ whole genome shotgun (WGS) entry which is preliminary data.</text>
</comment>
<accession>A0A9W8S0X1</accession>
<dbReference type="PANTHER" id="PTHR40375:SF2">
    <property type="entry name" value="SPORULATION-SPECIFIC PROTEIN 22"/>
    <property type="match status" value="1"/>
</dbReference>
<dbReference type="InterPro" id="IPR011990">
    <property type="entry name" value="TPR-like_helical_dom_sf"/>
</dbReference>
<dbReference type="OrthoDB" id="65716at2759"/>
<sequence length="935" mass="106143">MAPADLSSLRKLEAIIDLLSKLPTSHDSTSTDALLSDLNLHISTANVLTENHIVAPPNVSRDLKEIGRKLWNECIRERRKKDDLLLSPSRIRLQVRARVLAFLVHGLARERRQGKKGDNIEEVIYLMNLSLTLGRVCVESSDLESALLSLGKAANYIERLKEVDSTFDEKERIQKIEAEYFTTRCALSWKQGRLDVADHMYAKADTLLRQLDPSSAEQLADTFHCIGSDFLTRKECDMALKWLRRAHSLINDQELERLSTEGLELRMSIYHELIQALLATGSEEGLREADNLASHVESEIGDKPVVLHWKLEILQRSPSEVFNVDACASILRRMIRSLYLSDAGLGFLLHRISELRTRGHRLAVSLMNELILSKLLPCGDRDWMGKAIVRRVWMGTMETELSVGATDLIQLLEQLAQQVGRCSVDVATAALSLMWKKLDAIYSKKQYKESQLWCQAALHPIFSNSGEATLAKFSRRLMLCAIACNDAEAAQSTFHAMPKSIQDQPLTRYLMFKVCLLNWDHELGRQCIKFLSRSAETAECRDILYACVREAQHVGDKFLTLEALKAVAETFDAETSSTANLPSIFRCTIRLIHLIESHDDDDDEEMDQDPGLVEETCQIFEKAAEHAKLDPRDENGGKIFTVSELHWFRKNAYNIGGVWHLVRIFRICLAFVDCCPSDLSSEDNEDLRLMAVRCHFVVAAALVSHARTEDKVDEQLQRYLETRQHIAAFDVLFDTHFRNDTKSPVYLDLVGKMSTLFVFDFESAVCLKSWDDLSQIIRKARVCKDEMMYKAMGDCLLRSQASGNVLYGTMRLIINEIFSLEGFDNQRLAKYVRCMFQAILPLDDSLALQVVEQAIQIAREGSQMQKPFPTEDLDWIIATTFNHAVDMFSRGDKNLCQQWALKALDLVEYMDDGGDMKDMLRDRVVKLGLSKGSLS</sequence>
<protein>
    <recommendedName>
        <fullName evidence="2">Protein ZIP4 homolog</fullName>
    </recommendedName>
</protein>